<sequence length="222" mass="25196">MNNVHPFPTGGQSANPIRKKRKRLTAYGPALLLPNIDGHAVDVLDRIIQAGSIYLSPIQEALEDSPGAQFLRTIHGMDALIDATNVLIYAAREHPKRRDQESIDELIQQAKATQKLIRKLDDMLPEDAFILSSDSFGPDLIAEYATNTAMLVVSRFAVSLLDYYDVQFIQTKKDQRKTMMMDFRDAYRETIQDGRARLDAHQHLMKTLKTTQRALNKVMKEL</sequence>
<protein>
    <submittedName>
        <fullName evidence="1">Uncharacterized protein</fullName>
    </submittedName>
</protein>
<dbReference type="EMBL" id="SZUV01000001">
    <property type="protein sequence ID" value="TQN50352.1"/>
    <property type="molecule type" value="Genomic_DNA"/>
</dbReference>
<reference evidence="1 2" key="1">
    <citation type="submission" date="2019-03" db="EMBL/GenBank/DDBJ databases">
        <title>New insights into Acidothiobacillus thiooxidans sulfur metabolism through coupled gene expression, solution geochemistry, microscopy and spectroscopy analyses.</title>
        <authorList>
            <person name="Camacho D."/>
            <person name="Frazao R."/>
            <person name="Fouillen A."/>
            <person name="Nanci A."/>
            <person name="Lang B.F."/>
            <person name="Apte S.C."/>
            <person name="Baron C."/>
            <person name="Warren L.A."/>
        </authorList>
    </citation>
    <scope>NUCLEOTIDE SEQUENCE [LARGE SCALE GENOMIC DNA]</scope>
    <source>
        <strain evidence="1 2">ATCC 19377</strain>
    </source>
</reference>
<dbReference type="Proteomes" id="UP000315403">
    <property type="component" value="Unassembled WGS sequence"/>
</dbReference>
<gene>
    <name evidence="1" type="ORF">DLNHIDIE_00205</name>
</gene>
<accession>A0A543Q201</accession>
<evidence type="ECO:0000313" key="1">
    <source>
        <dbReference type="EMBL" id="TQN50352.1"/>
    </source>
</evidence>
<proteinExistence type="predicted"/>
<evidence type="ECO:0000313" key="2">
    <source>
        <dbReference type="Proteomes" id="UP000315403"/>
    </source>
</evidence>
<comment type="caution">
    <text evidence="1">The sequence shown here is derived from an EMBL/GenBank/DDBJ whole genome shotgun (WGS) entry which is preliminary data.</text>
</comment>
<organism evidence="1 2">
    <name type="scientific">Acidithiobacillus thiooxidans ATCC 19377</name>
    <dbReference type="NCBI Taxonomy" id="637390"/>
    <lineage>
        <taxon>Bacteria</taxon>
        <taxon>Pseudomonadati</taxon>
        <taxon>Pseudomonadota</taxon>
        <taxon>Acidithiobacillia</taxon>
        <taxon>Acidithiobacillales</taxon>
        <taxon>Acidithiobacillaceae</taxon>
        <taxon>Acidithiobacillus</taxon>
    </lineage>
</organism>
<dbReference type="RefSeq" id="WP_142086181.1">
    <property type="nucleotide sequence ID" value="NZ_SZUV01000001.1"/>
</dbReference>
<dbReference type="AlphaFoldDB" id="A0A543Q201"/>
<name>A0A543Q201_ACITH</name>